<organism evidence="2 3">
    <name type="scientific">Clostridium sartagoforme</name>
    <dbReference type="NCBI Taxonomy" id="84031"/>
    <lineage>
        <taxon>Bacteria</taxon>
        <taxon>Bacillati</taxon>
        <taxon>Bacillota</taxon>
        <taxon>Clostridia</taxon>
        <taxon>Eubacteriales</taxon>
        <taxon>Clostridiaceae</taxon>
        <taxon>Clostridium</taxon>
    </lineage>
</organism>
<name>A0A4S2DP40_9CLOT</name>
<dbReference type="InterPro" id="IPR050508">
    <property type="entry name" value="Methyltransf_Superfamily"/>
</dbReference>
<dbReference type="Pfam" id="PF08241">
    <property type="entry name" value="Methyltransf_11"/>
    <property type="match status" value="1"/>
</dbReference>
<accession>A0A4S2DP40</accession>
<reference evidence="2 3" key="1">
    <citation type="submission" date="2019-04" db="EMBL/GenBank/DDBJ databases">
        <title>Microbes associate with the intestines of laboratory mice.</title>
        <authorList>
            <person name="Navarre W."/>
            <person name="Wong E."/>
            <person name="Huang K."/>
            <person name="Tropini C."/>
            <person name="Ng K."/>
            <person name="Yu B."/>
        </authorList>
    </citation>
    <scope>NUCLEOTIDE SEQUENCE [LARGE SCALE GENOMIC DNA]</scope>
    <source>
        <strain evidence="2 3">NM50_B9-20</strain>
    </source>
</reference>
<dbReference type="AlphaFoldDB" id="A0A4S2DP40"/>
<sequence>MSYNEILKGFSFDKEVERLEKQALLGVNKELKTLKSLGIQENSLILEVGSGPGIYTKILLDKFKNSEIVCLDNNTEMLKHSYEILHEDYKDRVSFINDDIMRSSLPSNYFDVVIARFVFQHLSYPERALKEIYRVLKPGGKVIIIDVDSGLWGLTYPNNQLINNLNNQLSAFQSNKNGNREIGRVILTMLKLLKFKNLDIDALINHSEILGKDNFRHNFDIEKVKDKSLYGMMKSYNDFFDLKNSSIMILKLVFYGEK</sequence>
<evidence type="ECO:0000313" key="3">
    <source>
        <dbReference type="Proteomes" id="UP000306888"/>
    </source>
</evidence>
<dbReference type="PANTHER" id="PTHR42912">
    <property type="entry name" value="METHYLTRANSFERASE"/>
    <property type="match status" value="1"/>
</dbReference>
<dbReference type="Proteomes" id="UP000306888">
    <property type="component" value="Unassembled WGS sequence"/>
</dbReference>
<dbReference type="Gene3D" id="3.40.50.150">
    <property type="entry name" value="Vaccinia Virus protein VP39"/>
    <property type="match status" value="1"/>
</dbReference>
<dbReference type="OrthoDB" id="9772751at2"/>
<keyword evidence="2" id="KW-0489">Methyltransferase</keyword>
<dbReference type="EMBL" id="SRYR01000001">
    <property type="protein sequence ID" value="TGY44166.1"/>
    <property type="molecule type" value="Genomic_DNA"/>
</dbReference>
<dbReference type="GO" id="GO:0008757">
    <property type="term" value="F:S-adenosylmethionine-dependent methyltransferase activity"/>
    <property type="evidence" value="ECO:0007669"/>
    <property type="project" value="InterPro"/>
</dbReference>
<proteinExistence type="predicted"/>
<dbReference type="RefSeq" id="WP_136005177.1">
    <property type="nucleotide sequence ID" value="NZ_SRYR01000001.1"/>
</dbReference>
<keyword evidence="3" id="KW-1185">Reference proteome</keyword>
<evidence type="ECO:0000259" key="1">
    <source>
        <dbReference type="Pfam" id="PF08241"/>
    </source>
</evidence>
<protein>
    <submittedName>
        <fullName evidence="2">Class I SAM-dependent methyltransferase</fullName>
    </submittedName>
</protein>
<dbReference type="PANTHER" id="PTHR42912:SF93">
    <property type="entry name" value="N6-ADENOSINE-METHYLTRANSFERASE TMT1A"/>
    <property type="match status" value="1"/>
</dbReference>
<gene>
    <name evidence="2" type="ORF">E5347_04945</name>
</gene>
<comment type="caution">
    <text evidence="2">The sequence shown here is derived from an EMBL/GenBank/DDBJ whole genome shotgun (WGS) entry which is preliminary data.</text>
</comment>
<keyword evidence="2" id="KW-0808">Transferase</keyword>
<evidence type="ECO:0000313" key="2">
    <source>
        <dbReference type="EMBL" id="TGY44166.1"/>
    </source>
</evidence>
<dbReference type="InterPro" id="IPR029063">
    <property type="entry name" value="SAM-dependent_MTases_sf"/>
</dbReference>
<dbReference type="SUPFAM" id="SSF53335">
    <property type="entry name" value="S-adenosyl-L-methionine-dependent methyltransferases"/>
    <property type="match status" value="1"/>
</dbReference>
<feature type="domain" description="Methyltransferase type 11" evidence="1">
    <location>
        <begin position="46"/>
        <end position="144"/>
    </location>
</feature>
<dbReference type="GO" id="GO:0032259">
    <property type="term" value="P:methylation"/>
    <property type="evidence" value="ECO:0007669"/>
    <property type="project" value="UniProtKB-KW"/>
</dbReference>
<dbReference type="InterPro" id="IPR013216">
    <property type="entry name" value="Methyltransf_11"/>
</dbReference>
<dbReference type="CDD" id="cd02440">
    <property type="entry name" value="AdoMet_MTases"/>
    <property type="match status" value="1"/>
</dbReference>